<dbReference type="RefSeq" id="WP_196194677.1">
    <property type="nucleotide sequence ID" value="NZ_JADPRT010000005.1"/>
</dbReference>
<dbReference type="AlphaFoldDB" id="A0A931B2K6"/>
<evidence type="ECO:0000313" key="3">
    <source>
        <dbReference type="Proteomes" id="UP000657385"/>
    </source>
</evidence>
<name>A0A931B2K6_9ACTN</name>
<dbReference type="EMBL" id="JADPRT010000005">
    <property type="protein sequence ID" value="MBF9069118.1"/>
    <property type="molecule type" value="Genomic_DNA"/>
</dbReference>
<comment type="caution">
    <text evidence="2">The sequence shown here is derived from an EMBL/GenBank/DDBJ whole genome shotgun (WGS) entry which is preliminary data.</text>
</comment>
<proteinExistence type="predicted"/>
<sequence>MNRPEDVENARREAHVTVSPVHDDGSGEPTRRVDVAAMPVGNAYSVADVAEFMRRAGLDAALIQDPGIVAWQGGGPDVWR</sequence>
<feature type="region of interest" description="Disordered" evidence="1">
    <location>
        <begin position="1"/>
        <end position="30"/>
    </location>
</feature>
<dbReference type="Proteomes" id="UP000657385">
    <property type="component" value="Unassembled WGS sequence"/>
</dbReference>
<organism evidence="2 3">
    <name type="scientific">Streptacidiphilus fuscans</name>
    <dbReference type="NCBI Taxonomy" id="2789292"/>
    <lineage>
        <taxon>Bacteria</taxon>
        <taxon>Bacillati</taxon>
        <taxon>Actinomycetota</taxon>
        <taxon>Actinomycetes</taxon>
        <taxon>Kitasatosporales</taxon>
        <taxon>Streptomycetaceae</taxon>
        <taxon>Streptacidiphilus</taxon>
    </lineage>
</organism>
<gene>
    <name evidence="2" type="ORF">I2501_13925</name>
</gene>
<protein>
    <submittedName>
        <fullName evidence="2">Uncharacterized protein</fullName>
    </submittedName>
</protein>
<reference evidence="2" key="1">
    <citation type="submission" date="2020-11" db="EMBL/GenBank/DDBJ databases">
        <title>Isolation and identification of active actinomycetes.</title>
        <authorList>
            <person name="Yu B."/>
        </authorList>
    </citation>
    <scope>NUCLEOTIDE SEQUENCE</scope>
    <source>
        <strain evidence="2">NEAU-YB345</strain>
    </source>
</reference>
<evidence type="ECO:0000256" key="1">
    <source>
        <dbReference type="SAM" id="MobiDB-lite"/>
    </source>
</evidence>
<evidence type="ECO:0000313" key="2">
    <source>
        <dbReference type="EMBL" id="MBF9069118.1"/>
    </source>
</evidence>
<accession>A0A931B2K6</accession>
<keyword evidence="3" id="KW-1185">Reference proteome</keyword>